<reference evidence="8 10" key="1">
    <citation type="submission" date="2019-07" db="EMBL/GenBank/DDBJ databases">
        <title>Genomes of sea-ice associated Colwellia species.</title>
        <authorList>
            <person name="Bowman J.P."/>
        </authorList>
    </citation>
    <scope>NUCLEOTIDE SEQUENCE [LARGE SCALE GENOMIC DNA]</scope>
    <source>
        <strain evidence="7 9">ACAM 607</strain>
        <strain evidence="8 10">IC036</strain>
    </source>
</reference>
<keyword evidence="9" id="KW-1185">Reference proteome</keyword>
<dbReference type="Pfam" id="PF03626">
    <property type="entry name" value="COX4_pro"/>
    <property type="match status" value="1"/>
</dbReference>
<dbReference type="AlphaFoldDB" id="A0A5C6Q4I7"/>
<dbReference type="InterPro" id="IPR005171">
    <property type="entry name" value="Cyt_c_oxidase_su4_prok"/>
</dbReference>
<dbReference type="EMBL" id="VOLR01000008">
    <property type="protein sequence ID" value="TWX60934.1"/>
    <property type="molecule type" value="Genomic_DNA"/>
</dbReference>
<evidence type="ECO:0000256" key="5">
    <source>
        <dbReference type="ARBA" id="ARBA00023136"/>
    </source>
</evidence>
<proteinExistence type="predicted"/>
<evidence type="ECO:0000256" key="1">
    <source>
        <dbReference type="ARBA" id="ARBA00004651"/>
    </source>
</evidence>
<dbReference type="OrthoDB" id="6227821at2"/>
<evidence type="ECO:0008006" key="11">
    <source>
        <dbReference type="Google" id="ProtNLM"/>
    </source>
</evidence>
<keyword evidence="4 6" id="KW-1133">Transmembrane helix</keyword>
<sequence length="84" mass="9684">MKGLGKLEYYLMVLILITLLNTFLGENFQSTAIVSVLVAITVMCKGIVVIDHFMELKGAHRYLRLMMKTYFVIFPSLIMLTIFY</sequence>
<accession>A0A5C6Q4I7</accession>
<feature type="transmembrane region" description="Helical" evidence="6">
    <location>
        <begin position="62"/>
        <end position="83"/>
    </location>
</feature>
<dbReference type="Proteomes" id="UP000321917">
    <property type="component" value="Unassembled WGS sequence"/>
</dbReference>
<comment type="caution">
    <text evidence="8">The sequence shown here is derived from an EMBL/GenBank/DDBJ whole genome shotgun (WGS) entry which is preliminary data.</text>
</comment>
<evidence type="ECO:0000313" key="10">
    <source>
        <dbReference type="Proteomes" id="UP000321917"/>
    </source>
</evidence>
<dbReference type="GO" id="GO:0005886">
    <property type="term" value="C:plasma membrane"/>
    <property type="evidence" value="ECO:0007669"/>
    <property type="project" value="UniProtKB-SubCell"/>
</dbReference>
<keyword evidence="5 6" id="KW-0472">Membrane</keyword>
<protein>
    <recommendedName>
        <fullName evidence="11">Thiosulfate reductase</fullName>
    </recommendedName>
</protein>
<evidence type="ECO:0000313" key="9">
    <source>
        <dbReference type="Proteomes" id="UP000321525"/>
    </source>
</evidence>
<organism evidence="8 10">
    <name type="scientific">Colwellia hornerae</name>
    <dbReference type="NCBI Taxonomy" id="89402"/>
    <lineage>
        <taxon>Bacteria</taxon>
        <taxon>Pseudomonadati</taxon>
        <taxon>Pseudomonadota</taxon>
        <taxon>Gammaproteobacteria</taxon>
        <taxon>Alteromonadales</taxon>
        <taxon>Colwelliaceae</taxon>
        <taxon>Colwellia</taxon>
    </lineage>
</organism>
<evidence type="ECO:0000313" key="7">
    <source>
        <dbReference type="EMBL" id="TWX60934.1"/>
    </source>
</evidence>
<keyword evidence="3 6" id="KW-0812">Transmembrane</keyword>
<evidence type="ECO:0000256" key="6">
    <source>
        <dbReference type="SAM" id="Phobius"/>
    </source>
</evidence>
<dbReference type="EMBL" id="VOLQ01000040">
    <property type="protein sequence ID" value="TWX63671.1"/>
    <property type="molecule type" value="Genomic_DNA"/>
</dbReference>
<name>A0A5C6Q4I7_9GAMM</name>
<keyword evidence="2" id="KW-1003">Cell membrane</keyword>
<evidence type="ECO:0000313" key="8">
    <source>
        <dbReference type="EMBL" id="TWX63671.1"/>
    </source>
</evidence>
<evidence type="ECO:0000256" key="3">
    <source>
        <dbReference type="ARBA" id="ARBA00022692"/>
    </source>
</evidence>
<evidence type="ECO:0000256" key="4">
    <source>
        <dbReference type="ARBA" id="ARBA00022989"/>
    </source>
</evidence>
<comment type="subcellular location">
    <subcellularLocation>
        <location evidence="1">Cell membrane</location>
        <topology evidence="1">Multi-pass membrane protein</topology>
    </subcellularLocation>
</comment>
<dbReference type="Proteomes" id="UP000321525">
    <property type="component" value="Unassembled WGS sequence"/>
</dbReference>
<feature type="transmembrane region" description="Helical" evidence="6">
    <location>
        <begin position="7"/>
        <end position="24"/>
    </location>
</feature>
<feature type="transmembrane region" description="Helical" evidence="6">
    <location>
        <begin position="30"/>
        <end position="50"/>
    </location>
</feature>
<evidence type="ECO:0000256" key="2">
    <source>
        <dbReference type="ARBA" id="ARBA00022475"/>
    </source>
</evidence>
<gene>
    <name evidence="7" type="ORF">ESZ26_07700</name>
    <name evidence="8" type="ORF">ESZ27_16180</name>
</gene>
<dbReference type="RefSeq" id="WP_146799159.1">
    <property type="nucleotide sequence ID" value="NZ_VOLP01000009.1"/>
</dbReference>